<comment type="caution">
    <text evidence="3">The sequence shown here is derived from an EMBL/GenBank/DDBJ whole genome shotgun (WGS) entry which is preliminary data.</text>
</comment>
<evidence type="ECO:0000313" key="5">
    <source>
        <dbReference type="EMBL" id="CAL5998403.1"/>
    </source>
</evidence>
<dbReference type="EMBL" id="CATOUU010000991">
    <property type="protein sequence ID" value="CAI9965516.1"/>
    <property type="molecule type" value="Genomic_DNA"/>
</dbReference>
<keyword evidence="7" id="KW-1185">Reference proteome</keyword>
<dbReference type="Gene3D" id="3.90.70.10">
    <property type="entry name" value="Cysteine proteinases"/>
    <property type="match status" value="1"/>
</dbReference>
<organism evidence="3">
    <name type="scientific">Hexamita inflata</name>
    <dbReference type="NCBI Taxonomy" id="28002"/>
    <lineage>
        <taxon>Eukaryota</taxon>
        <taxon>Metamonada</taxon>
        <taxon>Diplomonadida</taxon>
        <taxon>Hexamitidae</taxon>
        <taxon>Hexamitinae</taxon>
        <taxon>Hexamita</taxon>
    </lineage>
</organism>
<dbReference type="EMBL" id="CATOUU010000003">
    <property type="protein sequence ID" value="CAI9912621.1"/>
    <property type="molecule type" value="Genomic_DNA"/>
</dbReference>
<evidence type="ECO:0000256" key="1">
    <source>
        <dbReference type="ARBA" id="ARBA00008455"/>
    </source>
</evidence>
<gene>
    <name evidence="5" type="ORF">HINF_LOCUS15716</name>
    <name evidence="3" type="ORF">HINF_LOCUS266</name>
    <name evidence="4" type="ORF">HINF_LOCUS53161</name>
    <name evidence="6" type="ORF">HINF_LOCUS58048</name>
</gene>
<dbReference type="GO" id="GO:0006508">
    <property type="term" value="P:proteolysis"/>
    <property type="evidence" value="ECO:0007669"/>
    <property type="project" value="InterPro"/>
</dbReference>
<protein>
    <submittedName>
        <fullName evidence="3">Cathepsin B</fullName>
    </submittedName>
    <submittedName>
        <fullName evidence="5">Cathepsin_B</fullName>
    </submittedName>
</protein>
<evidence type="ECO:0000313" key="4">
    <source>
        <dbReference type="EMBL" id="CAI9965516.1"/>
    </source>
</evidence>
<evidence type="ECO:0000313" key="7">
    <source>
        <dbReference type="Proteomes" id="UP001642409"/>
    </source>
</evidence>
<dbReference type="EMBL" id="CAXDID020000324">
    <property type="protein sequence ID" value="CAL6077156.1"/>
    <property type="molecule type" value="Genomic_DNA"/>
</dbReference>
<accession>A0AA86N4H2</accession>
<sequence length="245" mass="28227">MQYIIYSLSSILSSLETNNNLLWYPISMKRSYEIPNPIIDWSVQNLQCVIQPQKLAVISDVNVITQILSEIRCILKLDESKVEYSSYYIQTCATQPDFFKALYFIKRTGTTTNKCVEQKELPGVCPTKCDNNEEIPKLTKINNYKNIKNETQMEQEILNAPLLSYMAIFDDFQFYGGGIYQHEYGQMTGYKGVEIVGFGEDNGNKYWKVKLDKGIEWGEEGYLRIIKGIDDCFIESNAYTISVPE</sequence>
<proteinExistence type="inferred from homology"/>
<dbReference type="GO" id="GO:0008234">
    <property type="term" value="F:cysteine-type peptidase activity"/>
    <property type="evidence" value="ECO:0007669"/>
    <property type="project" value="InterPro"/>
</dbReference>
<dbReference type="InterPro" id="IPR038765">
    <property type="entry name" value="Papain-like_cys_pep_sf"/>
</dbReference>
<name>A0AA86N4H2_9EUKA</name>
<comment type="similarity">
    <text evidence="1">Belongs to the peptidase C1 family.</text>
</comment>
<dbReference type="EMBL" id="CAXDID020000038">
    <property type="protein sequence ID" value="CAL5998403.1"/>
    <property type="molecule type" value="Genomic_DNA"/>
</dbReference>
<dbReference type="Pfam" id="PF00112">
    <property type="entry name" value="Peptidase_C1"/>
    <property type="match status" value="1"/>
</dbReference>
<feature type="domain" description="Peptidase C1A papain C-terminal" evidence="2">
    <location>
        <begin position="35"/>
        <end position="242"/>
    </location>
</feature>
<evidence type="ECO:0000313" key="3">
    <source>
        <dbReference type="EMBL" id="CAI9912621.1"/>
    </source>
</evidence>
<dbReference type="AlphaFoldDB" id="A0AA86N4H2"/>
<dbReference type="InterPro" id="IPR000668">
    <property type="entry name" value="Peptidase_C1A_C"/>
</dbReference>
<reference evidence="3" key="1">
    <citation type="submission" date="2023-06" db="EMBL/GenBank/DDBJ databases">
        <authorList>
            <person name="Kurt Z."/>
        </authorList>
    </citation>
    <scope>NUCLEOTIDE SEQUENCE</scope>
</reference>
<evidence type="ECO:0000259" key="2">
    <source>
        <dbReference type="SMART" id="SM00645"/>
    </source>
</evidence>
<dbReference type="Proteomes" id="UP001642409">
    <property type="component" value="Unassembled WGS sequence"/>
</dbReference>
<reference evidence="5 7" key="2">
    <citation type="submission" date="2024-07" db="EMBL/GenBank/DDBJ databases">
        <authorList>
            <person name="Akdeniz Z."/>
        </authorList>
    </citation>
    <scope>NUCLEOTIDE SEQUENCE [LARGE SCALE GENOMIC DNA]</scope>
</reference>
<dbReference type="PANTHER" id="PTHR12411">
    <property type="entry name" value="CYSTEINE PROTEASE FAMILY C1-RELATED"/>
    <property type="match status" value="1"/>
</dbReference>
<dbReference type="SUPFAM" id="SSF54001">
    <property type="entry name" value="Cysteine proteinases"/>
    <property type="match status" value="1"/>
</dbReference>
<dbReference type="SMART" id="SM00645">
    <property type="entry name" value="Pept_C1"/>
    <property type="match status" value="1"/>
</dbReference>
<dbReference type="InterPro" id="IPR013128">
    <property type="entry name" value="Peptidase_C1A"/>
</dbReference>
<evidence type="ECO:0000313" key="6">
    <source>
        <dbReference type="EMBL" id="CAL6077156.1"/>
    </source>
</evidence>